<proteinExistence type="predicted"/>
<protein>
    <submittedName>
        <fullName evidence="1">Uncharacterized protein</fullName>
    </submittedName>
</protein>
<accession>A0A380JU35</accession>
<dbReference type="Proteomes" id="UP000254797">
    <property type="component" value="Unassembled WGS sequence"/>
</dbReference>
<gene>
    <name evidence="1" type="ORF">NCTC4670_00757</name>
</gene>
<evidence type="ECO:0000313" key="1">
    <source>
        <dbReference type="EMBL" id="SUN48911.1"/>
    </source>
</evidence>
<reference evidence="1 2" key="1">
    <citation type="submission" date="2018-06" db="EMBL/GenBank/DDBJ databases">
        <authorList>
            <consortium name="Pathogen Informatics"/>
            <person name="Doyle S."/>
        </authorList>
    </citation>
    <scope>NUCLEOTIDE SEQUENCE [LARGE SCALE GENOMIC DNA]</scope>
    <source>
        <strain evidence="1 2">NCTC4670</strain>
    </source>
</reference>
<dbReference type="AlphaFoldDB" id="A0A380JU35"/>
<name>A0A380JU35_STRDY</name>
<evidence type="ECO:0000313" key="2">
    <source>
        <dbReference type="Proteomes" id="UP000254797"/>
    </source>
</evidence>
<organism evidence="1 2">
    <name type="scientific">Streptococcus dysgalactiae subsp. dysgalactiae</name>
    <dbReference type="NCBI Taxonomy" id="99822"/>
    <lineage>
        <taxon>Bacteria</taxon>
        <taxon>Bacillati</taxon>
        <taxon>Bacillota</taxon>
        <taxon>Bacilli</taxon>
        <taxon>Lactobacillales</taxon>
        <taxon>Streptococcaceae</taxon>
        <taxon>Streptococcus</taxon>
    </lineage>
</organism>
<sequence length="29" mass="3320">MKIIIEKTGQEISLDSLLTKILENFKKGE</sequence>
<dbReference type="EMBL" id="UHFG01000004">
    <property type="protein sequence ID" value="SUN48911.1"/>
    <property type="molecule type" value="Genomic_DNA"/>
</dbReference>